<reference evidence="3" key="1">
    <citation type="submission" date="2016-10" db="EMBL/GenBank/DDBJ databases">
        <authorList>
            <person name="Varghese N."/>
            <person name="Submissions S."/>
        </authorList>
    </citation>
    <scope>NUCLEOTIDE SEQUENCE [LARGE SCALE GENOMIC DNA]</scope>
    <source>
        <strain evidence="3">DSM 21368</strain>
    </source>
</reference>
<feature type="compositionally biased region" description="Basic residues" evidence="1">
    <location>
        <begin position="41"/>
        <end position="56"/>
    </location>
</feature>
<evidence type="ECO:0000313" key="3">
    <source>
        <dbReference type="Proteomes" id="UP000199220"/>
    </source>
</evidence>
<evidence type="ECO:0000313" key="2">
    <source>
        <dbReference type="EMBL" id="SEE24643.1"/>
    </source>
</evidence>
<feature type="compositionally biased region" description="Low complexity" evidence="1">
    <location>
        <begin position="31"/>
        <end position="40"/>
    </location>
</feature>
<organism evidence="2 3">
    <name type="scientific">Ruania alba</name>
    <dbReference type="NCBI Taxonomy" id="648782"/>
    <lineage>
        <taxon>Bacteria</taxon>
        <taxon>Bacillati</taxon>
        <taxon>Actinomycetota</taxon>
        <taxon>Actinomycetes</taxon>
        <taxon>Micrococcales</taxon>
        <taxon>Ruaniaceae</taxon>
        <taxon>Ruania</taxon>
    </lineage>
</organism>
<evidence type="ECO:0000256" key="1">
    <source>
        <dbReference type="SAM" id="MobiDB-lite"/>
    </source>
</evidence>
<protein>
    <submittedName>
        <fullName evidence="2">Uncharacterized protein</fullName>
    </submittedName>
</protein>
<dbReference type="AlphaFoldDB" id="A0A1H5H9I6"/>
<accession>A0A1H5H9I6</accession>
<dbReference type="STRING" id="648782.SAMN04488554_1897"/>
<sequence length="56" mass="6086">MIPASVPTDVVALVQEVIPQLEARGLRKPRTAAVDTAPARRTTRRTPARQRSHATA</sequence>
<feature type="region of interest" description="Disordered" evidence="1">
    <location>
        <begin position="23"/>
        <end position="56"/>
    </location>
</feature>
<name>A0A1H5H9I6_9MICO</name>
<proteinExistence type="predicted"/>
<dbReference type="EMBL" id="FNTX01000001">
    <property type="protein sequence ID" value="SEE24643.1"/>
    <property type="molecule type" value="Genomic_DNA"/>
</dbReference>
<gene>
    <name evidence="2" type="ORF">SAMN04488554_1897</name>
</gene>
<keyword evidence="3" id="KW-1185">Reference proteome</keyword>
<dbReference type="Proteomes" id="UP000199220">
    <property type="component" value="Unassembled WGS sequence"/>
</dbReference>